<feature type="transmembrane region" description="Helical" evidence="1">
    <location>
        <begin position="36"/>
        <end position="57"/>
    </location>
</feature>
<dbReference type="EMBL" id="SMGK01000001">
    <property type="protein sequence ID" value="TCK75416.1"/>
    <property type="molecule type" value="Genomic_DNA"/>
</dbReference>
<keyword evidence="1" id="KW-0812">Transmembrane</keyword>
<proteinExistence type="predicted"/>
<dbReference type="Proteomes" id="UP000295210">
    <property type="component" value="Unassembled WGS sequence"/>
</dbReference>
<protein>
    <recommendedName>
        <fullName evidence="4">Opacity protein-like surface antigen</fullName>
    </recommendedName>
</protein>
<keyword evidence="3" id="KW-1185">Reference proteome</keyword>
<evidence type="ECO:0000313" key="3">
    <source>
        <dbReference type="Proteomes" id="UP000295210"/>
    </source>
</evidence>
<evidence type="ECO:0000313" key="2">
    <source>
        <dbReference type="EMBL" id="TCK75416.1"/>
    </source>
</evidence>
<reference evidence="2 3" key="1">
    <citation type="submission" date="2019-03" db="EMBL/GenBank/DDBJ databases">
        <title>Genomic Encyclopedia of Type Strains, Phase IV (KMG-IV): sequencing the most valuable type-strain genomes for metagenomic binning, comparative biology and taxonomic classification.</title>
        <authorList>
            <person name="Goeker M."/>
        </authorList>
    </citation>
    <scope>NUCLEOTIDE SEQUENCE [LARGE SCALE GENOMIC DNA]</scope>
    <source>
        <strain evidence="2 3">DSM 103428</strain>
    </source>
</reference>
<name>A0A4R1LAF6_9BACT</name>
<sequence>MPGRLRVNLTESHAPMYRERLVLFVEVRSLLKGIRVLRVGIAAAVICSALLSVAVSLPARAQAPQYHAPVVAPNDTLNDVKYDYRWELYGGVAYSHFDAGPQLLQGANLGGFNVQASRFLTHRWAAMADVRGYYGTSGAQPNPYGIIGPFVSEHMFLVGPQYRGPSNQHVSMTLHALFGGAYGDFQRALYDQNNHPVPPLAVGFFSNQLTWGSAIGGSIDLNRSPRLSFRISPDATLVNFGGYQVKEQFALSVGLVYRLGKIGAPHKPKKR</sequence>
<dbReference type="AlphaFoldDB" id="A0A4R1LAF6"/>
<gene>
    <name evidence="2" type="ORF">C7378_0399</name>
</gene>
<comment type="caution">
    <text evidence="2">The sequence shown here is derived from an EMBL/GenBank/DDBJ whole genome shotgun (WGS) entry which is preliminary data.</text>
</comment>
<organism evidence="2 3">
    <name type="scientific">Acidipila rosea</name>
    <dbReference type="NCBI Taxonomy" id="768535"/>
    <lineage>
        <taxon>Bacteria</taxon>
        <taxon>Pseudomonadati</taxon>
        <taxon>Acidobacteriota</taxon>
        <taxon>Terriglobia</taxon>
        <taxon>Terriglobales</taxon>
        <taxon>Acidobacteriaceae</taxon>
        <taxon>Acidipila</taxon>
    </lineage>
</organism>
<keyword evidence="1" id="KW-0472">Membrane</keyword>
<accession>A0A4R1LAF6</accession>
<evidence type="ECO:0008006" key="4">
    <source>
        <dbReference type="Google" id="ProtNLM"/>
    </source>
</evidence>
<evidence type="ECO:0000256" key="1">
    <source>
        <dbReference type="SAM" id="Phobius"/>
    </source>
</evidence>
<keyword evidence="1" id="KW-1133">Transmembrane helix</keyword>